<sequence>MLMNPGDIKPAKGIWLLSDPTPIRESEGSRKRECLWTLDGVVHTSPTRVRSHSDCSPIFVPIRLRLRQPFPVRFAGRASEGSTPTMSSVNPEELIEVVRFYPVLYNQTMEQYRNAEYKDMVWKEVARKLNVEGQEEECKRRWNGIRDSLRRARQKRKTKSGQAATSSTKYKYEAILEFLIPHLSERKGLSNIQGDDDDGGTSEAGNEPQQQNEETQQPDVPDIIECEEIAEASELTQAATQDSRVSAEKKTTYARRKRKLVHTEVKSHESASSQLMSYILAEKEAEKMNKLNPPISVPQHPVDVFLAGIALSLKSLDPIRLLNAKAKIFNLVQQYELEQLGERELGSTTHASPFAGTSWTSTPSHISEDESNGDAREAAHIPHSSEPTTKSVTDITYFEL</sequence>
<dbReference type="EMBL" id="WIXP02000005">
    <property type="protein sequence ID" value="KAF6211030.1"/>
    <property type="molecule type" value="Genomic_DNA"/>
</dbReference>
<dbReference type="PANTHER" id="PTHR12243:SF67">
    <property type="entry name" value="COREPRESSOR OF PANGOLIN, ISOFORM A-RELATED"/>
    <property type="match status" value="1"/>
</dbReference>
<dbReference type="GO" id="GO:0005634">
    <property type="term" value="C:nucleus"/>
    <property type="evidence" value="ECO:0007669"/>
    <property type="project" value="TreeGrafter"/>
</dbReference>
<feature type="region of interest" description="Disordered" evidence="1">
    <location>
        <begin position="187"/>
        <end position="220"/>
    </location>
</feature>
<dbReference type="Proteomes" id="UP000466442">
    <property type="component" value="Linkage Group LG5"/>
</dbReference>
<name>A0A8S9XPR4_APOLU</name>
<keyword evidence="4" id="KW-1185">Reference proteome</keyword>
<gene>
    <name evidence="3" type="ORF">GE061_014143</name>
</gene>
<comment type="caution">
    <text evidence="3">The sequence shown here is derived from an EMBL/GenBank/DDBJ whole genome shotgun (WGS) entry which is preliminary data.</text>
</comment>
<dbReference type="AlphaFoldDB" id="A0A8S9XPR4"/>
<dbReference type="SMART" id="SM00595">
    <property type="entry name" value="MADF"/>
    <property type="match status" value="1"/>
</dbReference>
<reference evidence="3" key="1">
    <citation type="journal article" date="2021" name="Mol. Ecol. Resour.">
        <title>Apolygus lucorum genome provides insights into omnivorousness and mesophyll feeding.</title>
        <authorList>
            <person name="Liu Y."/>
            <person name="Liu H."/>
            <person name="Wang H."/>
            <person name="Huang T."/>
            <person name="Liu B."/>
            <person name="Yang B."/>
            <person name="Yin L."/>
            <person name="Li B."/>
            <person name="Zhang Y."/>
            <person name="Zhang S."/>
            <person name="Jiang F."/>
            <person name="Zhang X."/>
            <person name="Ren Y."/>
            <person name="Wang B."/>
            <person name="Wang S."/>
            <person name="Lu Y."/>
            <person name="Wu K."/>
            <person name="Fan W."/>
            <person name="Wang G."/>
        </authorList>
    </citation>
    <scope>NUCLEOTIDE SEQUENCE</scope>
    <source>
        <strain evidence="3">12Hb</strain>
    </source>
</reference>
<feature type="compositionally biased region" description="Low complexity" evidence="1">
    <location>
        <begin position="206"/>
        <end position="218"/>
    </location>
</feature>
<evidence type="ECO:0000256" key="1">
    <source>
        <dbReference type="SAM" id="MobiDB-lite"/>
    </source>
</evidence>
<dbReference type="PROSITE" id="PS51029">
    <property type="entry name" value="MADF"/>
    <property type="match status" value="1"/>
</dbReference>
<dbReference type="InterPro" id="IPR006578">
    <property type="entry name" value="MADF-dom"/>
</dbReference>
<protein>
    <recommendedName>
        <fullName evidence="2">MADF domain-containing protein</fullName>
    </recommendedName>
</protein>
<dbReference type="OrthoDB" id="6614687at2759"/>
<dbReference type="Pfam" id="PF10545">
    <property type="entry name" value="MADF_DNA_bdg"/>
    <property type="match status" value="1"/>
</dbReference>
<organism evidence="3 4">
    <name type="scientific">Apolygus lucorum</name>
    <name type="common">Small green plant bug</name>
    <name type="synonym">Lygocoris lucorum</name>
    <dbReference type="NCBI Taxonomy" id="248454"/>
    <lineage>
        <taxon>Eukaryota</taxon>
        <taxon>Metazoa</taxon>
        <taxon>Ecdysozoa</taxon>
        <taxon>Arthropoda</taxon>
        <taxon>Hexapoda</taxon>
        <taxon>Insecta</taxon>
        <taxon>Pterygota</taxon>
        <taxon>Neoptera</taxon>
        <taxon>Paraneoptera</taxon>
        <taxon>Hemiptera</taxon>
        <taxon>Heteroptera</taxon>
        <taxon>Panheteroptera</taxon>
        <taxon>Cimicomorpha</taxon>
        <taxon>Miridae</taxon>
        <taxon>Mirini</taxon>
        <taxon>Apolygus</taxon>
    </lineage>
</organism>
<accession>A0A8S9XPR4</accession>
<feature type="compositionally biased region" description="Polar residues" evidence="1">
    <location>
        <begin position="348"/>
        <end position="365"/>
    </location>
</feature>
<feature type="region of interest" description="Disordered" evidence="1">
    <location>
        <begin position="348"/>
        <end position="389"/>
    </location>
</feature>
<evidence type="ECO:0000259" key="2">
    <source>
        <dbReference type="PROSITE" id="PS51029"/>
    </source>
</evidence>
<dbReference type="GO" id="GO:0006357">
    <property type="term" value="P:regulation of transcription by RNA polymerase II"/>
    <property type="evidence" value="ECO:0007669"/>
    <property type="project" value="TreeGrafter"/>
</dbReference>
<proteinExistence type="predicted"/>
<dbReference type="InterPro" id="IPR039353">
    <property type="entry name" value="TF_Adf1"/>
</dbReference>
<evidence type="ECO:0000313" key="4">
    <source>
        <dbReference type="Proteomes" id="UP000466442"/>
    </source>
</evidence>
<evidence type="ECO:0000313" key="3">
    <source>
        <dbReference type="EMBL" id="KAF6211030.1"/>
    </source>
</evidence>
<dbReference type="GO" id="GO:0005667">
    <property type="term" value="C:transcription regulator complex"/>
    <property type="evidence" value="ECO:0007669"/>
    <property type="project" value="TreeGrafter"/>
</dbReference>
<feature type="domain" description="MADF" evidence="2">
    <location>
        <begin position="93"/>
        <end position="184"/>
    </location>
</feature>
<dbReference type="PANTHER" id="PTHR12243">
    <property type="entry name" value="MADF DOMAIN TRANSCRIPTION FACTOR"/>
    <property type="match status" value="1"/>
</dbReference>